<feature type="transmembrane region" description="Helical" evidence="1">
    <location>
        <begin position="21"/>
        <end position="37"/>
    </location>
</feature>
<keyword evidence="1" id="KW-0472">Membrane</keyword>
<protein>
    <submittedName>
        <fullName evidence="2">Uncharacterized protein</fullName>
    </submittedName>
</protein>
<organism evidence="2 3">
    <name type="scientific">Mesobacillus selenatarsenatis</name>
    <dbReference type="NCBI Taxonomy" id="388741"/>
    <lineage>
        <taxon>Bacteria</taxon>
        <taxon>Bacillati</taxon>
        <taxon>Bacillota</taxon>
        <taxon>Bacilli</taxon>
        <taxon>Bacillales</taxon>
        <taxon>Bacillaceae</taxon>
        <taxon>Mesobacillus</taxon>
    </lineage>
</organism>
<name>A0A846TCY4_9BACI</name>
<comment type="caution">
    <text evidence="2">The sequence shown here is derived from an EMBL/GenBank/DDBJ whole genome shotgun (WGS) entry which is preliminary data.</text>
</comment>
<keyword evidence="1" id="KW-1133">Transmembrane helix</keyword>
<dbReference type="EMBL" id="JAAVUM010000001">
    <property type="protein sequence ID" value="NKE04084.1"/>
    <property type="molecule type" value="Genomic_DNA"/>
</dbReference>
<proteinExistence type="predicted"/>
<accession>A0A846TCY4</accession>
<evidence type="ECO:0000256" key="1">
    <source>
        <dbReference type="SAM" id="Phobius"/>
    </source>
</evidence>
<evidence type="ECO:0000313" key="2">
    <source>
        <dbReference type="EMBL" id="NKE04084.1"/>
    </source>
</evidence>
<reference evidence="2 3" key="1">
    <citation type="submission" date="2020-03" db="EMBL/GenBank/DDBJ databases">
        <authorList>
            <person name="Sun Q."/>
        </authorList>
    </citation>
    <scope>NUCLEOTIDE SEQUENCE [LARGE SCALE GENOMIC DNA]</scope>
    <source>
        <strain evidence="2 3">KACC 21451</strain>
    </source>
</reference>
<dbReference type="AlphaFoldDB" id="A0A846TCY4"/>
<keyword evidence="1" id="KW-0812">Transmembrane</keyword>
<dbReference type="Proteomes" id="UP000587942">
    <property type="component" value="Unassembled WGS sequence"/>
</dbReference>
<sequence length="130" mass="15252">MNDVFNFINFEREISLKRRRLVTILLISIIIGIFLYHDARTLDLGPSELPVNEQLAITISQRYLAGYWTHPVKLHLTPYEMKNVKEIAENYVVNIIDERDTRNCKGFRIIVEKDTGKVLDKDKVDYCHSK</sequence>
<gene>
    <name evidence="2" type="ORF">GWK17_01110</name>
</gene>
<evidence type="ECO:0000313" key="3">
    <source>
        <dbReference type="Proteomes" id="UP000587942"/>
    </source>
</evidence>